<dbReference type="Proteomes" id="UP000770161">
    <property type="component" value="Unassembled WGS sequence"/>
</dbReference>
<dbReference type="InterPro" id="IPR011701">
    <property type="entry name" value="MFS"/>
</dbReference>
<dbReference type="InterPro" id="IPR004638">
    <property type="entry name" value="EmrB-like"/>
</dbReference>
<keyword evidence="13" id="KW-1185">Reference proteome</keyword>
<feature type="transmembrane region" description="Helical" evidence="10">
    <location>
        <begin position="405"/>
        <end position="426"/>
    </location>
</feature>
<feature type="domain" description="Major facilitator superfamily (MFS) profile" evidence="11">
    <location>
        <begin position="16"/>
        <end position="465"/>
    </location>
</feature>
<evidence type="ECO:0000256" key="5">
    <source>
        <dbReference type="ARBA" id="ARBA00022475"/>
    </source>
</evidence>
<sequence length="468" mass="51342">MSAKQLDKIPKSTMLAAWAIALGAIAPMLDSTMINIAIDDLTQYFDVSLNMIQWGVTGYILAMAIAVPFSGWLMDHFNSKRVYISSVTLFGIISVLTGLSESISLFILFRVLQGFSAGIISTLMSTLLVKTAGHDKLGRVMAIVSIPMILGPILGPVIGGFIIHFSSWKWIFYINIFVTVLIVPLMIKKLPSFMPFNKEKKLDWFGISNLSLISFTIIYGITKVTENTTFINKETIISLVVGGLFIIIYLIYNRMKNYQTVLPTNLFKYRNFATSSSGLFLANIAIMGPMIILPLFFQQFKNFNTIEAATALMPQGIGMLIARPMIGKLTDQYGAKKVILISLIVSLLASIPLVFVTSQTTILTMSIILFMRGVSVGGILLPLTTNTYVGLKDSQLPQAGITINIVENIGASFGSAIIATVVATMTRSSFVSSNNAVLAYQIGFLIPVIILVLLFICWIYLPSKEEGE</sequence>
<feature type="transmembrane region" description="Helical" evidence="10">
    <location>
        <begin position="49"/>
        <end position="70"/>
    </location>
</feature>
<evidence type="ECO:0000256" key="8">
    <source>
        <dbReference type="ARBA" id="ARBA00023136"/>
    </source>
</evidence>
<proteinExistence type="inferred from homology"/>
<dbReference type="Pfam" id="PF07690">
    <property type="entry name" value="MFS_1"/>
    <property type="match status" value="1"/>
</dbReference>
<feature type="transmembrane region" description="Helical" evidence="10">
    <location>
        <begin position="105"/>
        <end position="128"/>
    </location>
</feature>
<feature type="transmembrane region" description="Helical" evidence="10">
    <location>
        <begin position="338"/>
        <end position="356"/>
    </location>
</feature>
<keyword evidence="4" id="KW-0813">Transport</keyword>
<dbReference type="PANTHER" id="PTHR42718:SF9">
    <property type="entry name" value="MAJOR FACILITATOR SUPERFAMILY MULTIDRUG TRANSPORTER MFSC"/>
    <property type="match status" value="1"/>
</dbReference>
<feature type="transmembrane region" description="Helical" evidence="10">
    <location>
        <begin position="170"/>
        <end position="190"/>
    </location>
</feature>
<accession>A0ABS6GY58</accession>
<keyword evidence="7 10" id="KW-1133">Transmembrane helix</keyword>
<gene>
    <name evidence="12" type="ORF">KQ656_10465</name>
</gene>
<evidence type="ECO:0000256" key="2">
    <source>
        <dbReference type="ARBA" id="ARBA00007520"/>
    </source>
</evidence>
<comment type="caution">
    <text evidence="12">The sequence shown here is derived from an EMBL/GenBank/DDBJ whole genome shotgun (WGS) entry which is preliminary data.</text>
</comment>
<evidence type="ECO:0000256" key="9">
    <source>
        <dbReference type="ARBA" id="ARBA00040594"/>
    </source>
</evidence>
<dbReference type="PROSITE" id="PS50850">
    <property type="entry name" value="MFS"/>
    <property type="match status" value="1"/>
</dbReference>
<evidence type="ECO:0000256" key="10">
    <source>
        <dbReference type="SAM" id="Phobius"/>
    </source>
</evidence>
<protein>
    <recommendedName>
        <fullName evidence="9">Quinolone resistance protein NorB</fullName>
    </recommendedName>
</protein>
<dbReference type="EMBL" id="JAHLZN010000023">
    <property type="protein sequence ID" value="MBU6114387.1"/>
    <property type="molecule type" value="Genomic_DNA"/>
</dbReference>
<evidence type="ECO:0000259" key="11">
    <source>
        <dbReference type="PROSITE" id="PS50850"/>
    </source>
</evidence>
<dbReference type="RefSeq" id="WP_216683815.1">
    <property type="nucleotide sequence ID" value="NZ_JAHLZN010000023.1"/>
</dbReference>
<evidence type="ECO:0000256" key="1">
    <source>
        <dbReference type="ARBA" id="ARBA00004651"/>
    </source>
</evidence>
<feature type="transmembrane region" description="Helical" evidence="10">
    <location>
        <begin position="12"/>
        <end position="29"/>
    </location>
</feature>
<dbReference type="NCBIfam" id="TIGR00711">
    <property type="entry name" value="efflux_EmrB"/>
    <property type="match status" value="1"/>
</dbReference>
<evidence type="ECO:0000256" key="6">
    <source>
        <dbReference type="ARBA" id="ARBA00022692"/>
    </source>
</evidence>
<comment type="subcellular location">
    <subcellularLocation>
        <location evidence="1">Cell membrane</location>
        <topology evidence="1">Multi-pass membrane protein</topology>
    </subcellularLocation>
</comment>
<name>A0ABS6GY58_MAMLE</name>
<feature type="transmembrane region" description="Helical" evidence="10">
    <location>
        <begin position="202"/>
        <end position="222"/>
    </location>
</feature>
<keyword evidence="5" id="KW-1003">Cell membrane</keyword>
<feature type="transmembrane region" description="Helical" evidence="10">
    <location>
        <begin position="362"/>
        <end position="384"/>
    </location>
</feature>
<comment type="similarity">
    <text evidence="2">Belongs to the major facilitator superfamily. TCR/Tet family.</text>
</comment>
<feature type="transmembrane region" description="Helical" evidence="10">
    <location>
        <begin position="140"/>
        <end position="164"/>
    </location>
</feature>
<reference evidence="12 13" key="1">
    <citation type="submission" date="2021-06" db="EMBL/GenBank/DDBJ databases">
        <title>Staphylococcus lentus K169 genome sequencing.</title>
        <authorList>
            <person name="Sundareshan S."/>
            <person name="Akhila D.S."/>
            <person name="Prachi D."/>
            <person name="Sivakumar R."/>
            <person name="Rajendhran J."/>
            <person name="Isloor S."/>
            <person name="Hegde N.R."/>
        </authorList>
    </citation>
    <scope>NUCLEOTIDE SEQUENCE [LARGE SCALE GENOMIC DNA]</scope>
    <source>
        <strain evidence="12 13">K169</strain>
    </source>
</reference>
<evidence type="ECO:0000256" key="7">
    <source>
        <dbReference type="ARBA" id="ARBA00022989"/>
    </source>
</evidence>
<keyword evidence="6 10" id="KW-0812">Transmembrane</keyword>
<evidence type="ECO:0000256" key="4">
    <source>
        <dbReference type="ARBA" id="ARBA00022448"/>
    </source>
</evidence>
<dbReference type="InterPro" id="IPR020846">
    <property type="entry name" value="MFS_dom"/>
</dbReference>
<keyword evidence="8 10" id="KW-0472">Membrane</keyword>
<evidence type="ECO:0000313" key="13">
    <source>
        <dbReference type="Proteomes" id="UP000770161"/>
    </source>
</evidence>
<feature type="transmembrane region" description="Helical" evidence="10">
    <location>
        <begin position="438"/>
        <end position="461"/>
    </location>
</feature>
<feature type="transmembrane region" description="Helical" evidence="10">
    <location>
        <begin position="234"/>
        <end position="252"/>
    </location>
</feature>
<dbReference type="PANTHER" id="PTHR42718">
    <property type="entry name" value="MAJOR FACILITATOR SUPERFAMILY MULTIDRUG TRANSPORTER MFSC"/>
    <property type="match status" value="1"/>
</dbReference>
<evidence type="ECO:0000313" key="12">
    <source>
        <dbReference type="EMBL" id="MBU6114387.1"/>
    </source>
</evidence>
<feature type="transmembrane region" description="Helical" evidence="10">
    <location>
        <begin position="272"/>
        <end position="296"/>
    </location>
</feature>
<comment type="similarity">
    <text evidence="3">Belongs to the major facilitator superfamily. EmrB family.</text>
</comment>
<feature type="transmembrane region" description="Helical" evidence="10">
    <location>
        <begin position="82"/>
        <end position="99"/>
    </location>
</feature>
<evidence type="ECO:0000256" key="3">
    <source>
        <dbReference type="ARBA" id="ARBA00008537"/>
    </source>
</evidence>
<organism evidence="12 13">
    <name type="scientific">Mammaliicoccus lentus</name>
    <name type="common">Staphylococcus lentus</name>
    <dbReference type="NCBI Taxonomy" id="42858"/>
    <lineage>
        <taxon>Bacteria</taxon>
        <taxon>Bacillati</taxon>
        <taxon>Bacillota</taxon>
        <taxon>Bacilli</taxon>
        <taxon>Bacillales</taxon>
        <taxon>Staphylococcaceae</taxon>
        <taxon>Mammaliicoccus</taxon>
    </lineage>
</organism>